<dbReference type="SUPFAM" id="SSF53613">
    <property type="entry name" value="Ribokinase-like"/>
    <property type="match status" value="1"/>
</dbReference>
<dbReference type="GO" id="GO:0019698">
    <property type="term" value="P:D-galacturonate catabolic process"/>
    <property type="evidence" value="ECO:0007669"/>
    <property type="project" value="TreeGrafter"/>
</dbReference>
<comment type="similarity">
    <text evidence="1">Belongs to the carbohydrate kinase PfkB family.</text>
</comment>
<organism evidence="5 6">
    <name type="scientific">Granulosicoccus antarcticus IMCC3135</name>
    <dbReference type="NCBI Taxonomy" id="1192854"/>
    <lineage>
        <taxon>Bacteria</taxon>
        <taxon>Pseudomonadati</taxon>
        <taxon>Pseudomonadota</taxon>
        <taxon>Gammaproteobacteria</taxon>
        <taxon>Chromatiales</taxon>
        <taxon>Granulosicoccaceae</taxon>
        <taxon>Granulosicoccus</taxon>
    </lineage>
</organism>
<proteinExistence type="inferred from homology"/>
<evidence type="ECO:0000313" key="6">
    <source>
        <dbReference type="Proteomes" id="UP000250079"/>
    </source>
</evidence>
<dbReference type="RefSeq" id="WP_205737927.1">
    <property type="nucleotide sequence ID" value="NZ_CP018632.1"/>
</dbReference>
<keyword evidence="6" id="KW-1185">Reference proteome</keyword>
<dbReference type="GO" id="GO:0006974">
    <property type="term" value="P:DNA damage response"/>
    <property type="evidence" value="ECO:0007669"/>
    <property type="project" value="TreeGrafter"/>
</dbReference>
<dbReference type="InterPro" id="IPR002173">
    <property type="entry name" value="Carboh/pur_kinase_PfkB_CS"/>
</dbReference>
<gene>
    <name evidence="5" type="primary">kdgK_1</name>
    <name evidence="5" type="ORF">IMCC3135_06030</name>
</gene>
<evidence type="ECO:0000256" key="3">
    <source>
        <dbReference type="ARBA" id="ARBA00022777"/>
    </source>
</evidence>
<dbReference type="Proteomes" id="UP000250079">
    <property type="component" value="Chromosome"/>
</dbReference>
<reference evidence="5 6" key="1">
    <citation type="submission" date="2016-12" db="EMBL/GenBank/DDBJ databases">
        <authorList>
            <person name="Song W.-J."/>
            <person name="Kurnit D.M."/>
        </authorList>
    </citation>
    <scope>NUCLEOTIDE SEQUENCE [LARGE SCALE GENOMIC DNA]</scope>
    <source>
        <strain evidence="5 6">IMCC3135</strain>
    </source>
</reference>
<accession>A0A2Z2NNK4</accession>
<evidence type="ECO:0000313" key="5">
    <source>
        <dbReference type="EMBL" id="ASJ71318.1"/>
    </source>
</evidence>
<keyword evidence="2 5" id="KW-0808">Transferase</keyword>
<protein>
    <submittedName>
        <fullName evidence="5">2-dehydro-3-deoxygluconokinase</fullName>
        <ecNumber evidence="5">2.7.1.45</ecNumber>
    </submittedName>
</protein>
<sequence length="301" mass="32751">MKIACIGEVMIELSLQGGSQDARLGVAGDTFNTAVYLKRTVSSHDVAYLTVLGTDSFSEQIAERIASENLDVNHIPRTSGRVPGLYAINTDAHGERSFTYWRDQAAARLMFDESVGPSFDVLAEFDVLYYSAITLAILPVPARMRFLSHLERFRAMPGKQVAFDSNYRPRLWASQAEAQKYIADAWRQCDIALPSVDDEMELFNDASEEAALARLQQYGLHKGALKRGAKGPLDLGDPDNTPSFTQVSNVVDSTAAGDSFNGGYLAQLLAGASPMEAARAGHDCASQVVQHRGAIIDIQTS</sequence>
<dbReference type="PROSITE" id="PS00584">
    <property type="entry name" value="PFKB_KINASES_2"/>
    <property type="match status" value="1"/>
</dbReference>
<name>A0A2Z2NNK4_9GAMM</name>
<dbReference type="Gene3D" id="3.40.1190.20">
    <property type="match status" value="1"/>
</dbReference>
<dbReference type="GO" id="GO:0008673">
    <property type="term" value="F:2-dehydro-3-deoxygluconokinase activity"/>
    <property type="evidence" value="ECO:0007669"/>
    <property type="project" value="UniProtKB-EC"/>
</dbReference>
<dbReference type="AlphaFoldDB" id="A0A2Z2NNK4"/>
<feature type="domain" description="Carbohydrate kinase PfkB" evidence="4">
    <location>
        <begin position="2"/>
        <end position="299"/>
    </location>
</feature>
<dbReference type="InterPro" id="IPR050306">
    <property type="entry name" value="PfkB_Carbo_kinase"/>
</dbReference>
<dbReference type="GO" id="GO:0005829">
    <property type="term" value="C:cytosol"/>
    <property type="evidence" value="ECO:0007669"/>
    <property type="project" value="TreeGrafter"/>
</dbReference>
<dbReference type="Pfam" id="PF00294">
    <property type="entry name" value="PfkB"/>
    <property type="match status" value="1"/>
</dbReference>
<keyword evidence="3 5" id="KW-0418">Kinase</keyword>
<dbReference type="InterPro" id="IPR029056">
    <property type="entry name" value="Ribokinase-like"/>
</dbReference>
<dbReference type="EMBL" id="CP018632">
    <property type="protein sequence ID" value="ASJ71318.1"/>
    <property type="molecule type" value="Genomic_DNA"/>
</dbReference>
<dbReference type="PANTHER" id="PTHR43085">
    <property type="entry name" value="HEXOKINASE FAMILY MEMBER"/>
    <property type="match status" value="1"/>
</dbReference>
<dbReference type="InterPro" id="IPR011611">
    <property type="entry name" value="PfkB_dom"/>
</dbReference>
<dbReference type="KEGG" id="gai:IMCC3135_06030"/>
<dbReference type="PANTHER" id="PTHR43085:SF15">
    <property type="entry name" value="2-DEHYDRO-3-DEOXYGLUCONOKINASE"/>
    <property type="match status" value="1"/>
</dbReference>
<dbReference type="GO" id="GO:0042840">
    <property type="term" value="P:D-glucuronate catabolic process"/>
    <property type="evidence" value="ECO:0007669"/>
    <property type="project" value="TreeGrafter"/>
</dbReference>
<dbReference type="CDD" id="cd01166">
    <property type="entry name" value="KdgK"/>
    <property type="match status" value="1"/>
</dbReference>
<evidence type="ECO:0000256" key="2">
    <source>
        <dbReference type="ARBA" id="ARBA00022679"/>
    </source>
</evidence>
<dbReference type="EC" id="2.7.1.45" evidence="5"/>
<evidence type="ECO:0000256" key="1">
    <source>
        <dbReference type="ARBA" id="ARBA00010688"/>
    </source>
</evidence>
<evidence type="ECO:0000259" key="4">
    <source>
        <dbReference type="Pfam" id="PF00294"/>
    </source>
</evidence>